<dbReference type="EMBL" id="GBRH01215807">
    <property type="protein sequence ID" value="JAD82088.1"/>
    <property type="molecule type" value="Transcribed_RNA"/>
</dbReference>
<dbReference type="AlphaFoldDB" id="A0A0A9D5Z1"/>
<evidence type="ECO:0000256" key="1">
    <source>
        <dbReference type="SAM" id="Phobius"/>
    </source>
</evidence>
<accession>A0A0A9D5Z1</accession>
<sequence>MSSASSSSDVVILSDFQLRMYKDMNSERQHTYPLWVGAMTMAVVVAAASTSGNILHLNVNTQMIISSDM</sequence>
<keyword evidence="1" id="KW-1133">Transmembrane helix</keyword>
<proteinExistence type="predicted"/>
<feature type="transmembrane region" description="Helical" evidence="1">
    <location>
        <begin position="32"/>
        <end position="55"/>
    </location>
</feature>
<protein>
    <submittedName>
        <fullName evidence="2">Uncharacterized protein</fullName>
    </submittedName>
</protein>
<reference evidence="2" key="2">
    <citation type="journal article" date="2015" name="Data Brief">
        <title>Shoot transcriptome of the giant reed, Arundo donax.</title>
        <authorList>
            <person name="Barrero R.A."/>
            <person name="Guerrero F.D."/>
            <person name="Moolhuijzen P."/>
            <person name="Goolsby J.A."/>
            <person name="Tidwell J."/>
            <person name="Bellgard S.E."/>
            <person name="Bellgard M.I."/>
        </authorList>
    </citation>
    <scope>NUCLEOTIDE SEQUENCE</scope>
    <source>
        <tissue evidence="2">Shoot tissue taken approximately 20 cm above the soil surface</tissue>
    </source>
</reference>
<name>A0A0A9D5Z1_ARUDO</name>
<organism evidence="2">
    <name type="scientific">Arundo donax</name>
    <name type="common">Giant reed</name>
    <name type="synonym">Donax arundinaceus</name>
    <dbReference type="NCBI Taxonomy" id="35708"/>
    <lineage>
        <taxon>Eukaryota</taxon>
        <taxon>Viridiplantae</taxon>
        <taxon>Streptophyta</taxon>
        <taxon>Embryophyta</taxon>
        <taxon>Tracheophyta</taxon>
        <taxon>Spermatophyta</taxon>
        <taxon>Magnoliopsida</taxon>
        <taxon>Liliopsida</taxon>
        <taxon>Poales</taxon>
        <taxon>Poaceae</taxon>
        <taxon>PACMAD clade</taxon>
        <taxon>Arundinoideae</taxon>
        <taxon>Arundineae</taxon>
        <taxon>Arundo</taxon>
    </lineage>
</organism>
<evidence type="ECO:0000313" key="2">
    <source>
        <dbReference type="EMBL" id="JAD82088.1"/>
    </source>
</evidence>
<keyword evidence="1" id="KW-0812">Transmembrane</keyword>
<reference evidence="2" key="1">
    <citation type="submission" date="2014-09" db="EMBL/GenBank/DDBJ databases">
        <authorList>
            <person name="Magalhaes I.L.F."/>
            <person name="Oliveira U."/>
            <person name="Santos F.R."/>
            <person name="Vidigal T.H.D.A."/>
            <person name="Brescovit A.D."/>
            <person name="Santos A.J."/>
        </authorList>
    </citation>
    <scope>NUCLEOTIDE SEQUENCE</scope>
    <source>
        <tissue evidence="2">Shoot tissue taken approximately 20 cm above the soil surface</tissue>
    </source>
</reference>
<keyword evidence="1" id="KW-0472">Membrane</keyword>